<evidence type="ECO:0000313" key="2">
    <source>
        <dbReference type="EMBL" id="EGU79524.1"/>
    </source>
</evidence>
<accession>F9FU81</accession>
<dbReference type="EMBL" id="AFQF01002630">
    <property type="protein sequence ID" value="EGU79524.1"/>
    <property type="molecule type" value="Genomic_DNA"/>
</dbReference>
<reference evidence="2" key="1">
    <citation type="journal article" date="2012" name="Mol. Plant Microbe Interact.">
        <title>A highly conserved effector in Fusarium oxysporum is required for full virulence on Arabidopsis.</title>
        <authorList>
            <person name="Thatcher L.F."/>
            <person name="Gardiner D.M."/>
            <person name="Kazan K."/>
            <person name="Manners J."/>
        </authorList>
    </citation>
    <scope>NUCLEOTIDE SEQUENCE [LARGE SCALE GENOMIC DNA]</scope>
    <source>
        <strain evidence="2">Fo5176</strain>
    </source>
</reference>
<gene>
    <name evidence="2" type="ORF">FOXB_09962</name>
</gene>
<keyword evidence="1" id="KW-0732">Signal</keyword>
<dbReference type="AlphaFoldDB" id="F9FU81"/>
<name>F9FU81_FUSOF</name>
<sequence length="135" mass="15109">MAALAVCILLWLLSGLVFLLRGPAHHRRHPGTPTVSQTNIPRQCRRWRQTGSLFICGSQQTASRVGSDGLRPEFRRLASLRLNKTGRNDPTEGVNVKECCAMCRAHKDCCTVNSPTKEPELKLELGPEEILEFKE</sequence>
<protein>
    <submittedName>
        <fullName evidence="2">Uncharacterized protein</fullName>
    </submittedName>
</protein>
<evidence type="ECO:0000256" key="1">
    <source>
        <dbReference type="SAM" id="SignalP"/>
    </source>
</evidence>
<feature type="chain" id="PRO_5003389823" evidence="1">
    <location>
        <begin position="20"/>
        <end position="135"/>
    </location>
</feature>
<dbReference type="OrthoDB" id="5006708at2759"/>
<proteinExistence type="predicted"/>
<feature type="signal peptide" evidence="1">
    <location>
        <begin position="1"/>
        <end position="19"/>
    </location>
</feature>
<organism evidence="2">
    <name type="scientific">Fusarium oxysporum (strain Fo5176)</name>
    <name type="common">Fusarium vascular wilt</name>
    <dbReference type="NCBI Taxonomy" id="660025"/>
    <lineage>
        <taxon>Eukaryota</taxon>
        <taxon>Fungi</taxon>
        <taxon>Dikarya</taxon>
        <taxon>Ascomycota</taxon>
        <taxon>Pezizomycotina</taxon>
        <taxon>Sordariomycetes</taxon>
        <taxon>Hypocreomycetidae</taxon>
        <taxon>Hypocreales</taxon>
        <taxon>Nectriaceae</taxon>
        <taxon>Fusarium</taxon>
        <taxon>Fusarium oxysporum species complex</taxon>
    </lineage>
</organism>
<comment type="caution">
    <text evidence="2">The sequence shown here is derived from an EMBL/GenBank/DDBJ whole genome shotgun (WGS) entry which is preliminary data.</text>
</comment>